<dbReference type="PROSITE" id="PS50113">
    <property type="entry name" value="PAC"/>
    <property type="match status" value="1"/>
</dbReference>
<dbReference type="Pfam" id="PF13426">
    <property type="entry name" value="PAS_9"/>
    <property type="match status" value="1"/>
</dbReference>
<dbReference type="PANTHER" id="PTHR47429:SF9">
    <property type="entry name" value="PAS DOMAIN-CONTAINING PROTEIN"/>
    <property type="match status" value="1"/>
</dbReference>
<dbReference type="CDD" id="cd00130">
    <property type="entry name" value="PAS"/>
    <property type="match status" value="1"/>
</dbReference>
<feature type="compositionally biased region" description="Basic and acidic residues" evidence="4">
    <location>
        <begin position="858"/>
        <end position="867"/>
    </location>
</feature>
<sequence>MADTKEPPKAVIKGARRASFARALHVPVIGRRKQVHAHRSAPSQDIAENTPQRLSSPQLATVFVNAHQASTRDEEGADIPDIPLRRIANMERPSVDYNGPRLHTLEQMLTEDGPQELLDYPHSGPLHPNSVVSRGNKRYSAHLTAFWEPPLFPQLKDSRNRSLSDVPEASPASSIRFGAEPPSEPLTGLTLPPWRESHSAPVSTTGSVVSAQEARSPSTYPRSFHDREIIDPSITSAQTDPESPLPALQTKGADEAGDALWPVAEEDTEPGSFDLVVPATNIAVYSLERRSELLFSVDHLRVVFEDPILLHRFTNFISIYRPGSVPLLRYYLDALKAIRAMEWVNSIVSKNLCLDGHEFAAKGPPQSTENESLRHMSTAALEVLARDELPAYITHTWMEIVEMSMNRRITGTLPAHLHDMSDGLAEVFCITDPSRTDNPIVFSSEEFHRTTQYGLDYVIGRNCRFLQGPKTNPFAVKRIRENLEQGKVHYETFLNYRRDGSPFMNLLMCAPLIDSTGTVRYFLGAQIDVSGLAKGCSGLESLRRLVDQNEEGQKKPLLSQEVQGSHTYERTRLNGGTDCGGGAPSIGTEGTESTARGYPKSDDKQEDEFRLLCEMFNGQELETARRFGGRMHRSQQEQVQHLESISNWHKRRVVIQDSSENSPPATPRQQHGMETHGFNGNFTTTVPRTAPTSPGSPPFSAAVPMTSTTLRNPRAPTIYENYLIVRPYPSLRILFASPSLRVPGILQSHLMSRVGGSRRIHEELEQAFALGQGVTAKVKWIPGGARGETSSSNGPGPVGKEGRPRWIHCTPLIGSNGNVGVWVIVIIDEDSAAEPDSGRRQMRRDVSSPTFNGKGAAHRYEKRRDRDSSLWDAMSLTDFAAMNSLPEDEDLRQHVKEMFGEVRKRERAARGERGARERREDVVKVKTNGSDIGSRAAELRRGNGVEGGVDSRSSSPFTLMP</sequence>
<evidence type="ECO:0000256" key="4">
    <source>
        <dbReference type="SAM" id="MobiDB-lite"/>
    </source>
</evidence>
<dbReference type="EMBL" id="CM003104">
    <property type="protein sequence ID" value="KUI71198.1"/>
    <property type="molecule type" value="Genomic_DNA"/>
</dbReference>
<feature type="region of interest" description="Disordered" evidence="4">
    <location>
        <begin position="783"/>
        <end position="803"/>
    </location>
</feature>
<protein>
    <submittedName>
        <fullName evidence="6">Phototropin-2</fullName>
    </submittedName>
</protein>
<dbReference type="OrthoDB" id="447251at2759"/>
<dbReference type="SUPFAM" id="SSF55785">
    <property type="entry name" value="PYP-like sensor domain (PAS domain)"/>
    <property type="match status" value="1"/>
</dbReference>
<accession>A0A194W537</accession>
<dbReference type="SMR" id="A0A194W537"/>
<feature type="region of interest" description="Disordered" evidence="4">
    <location>
        <begin position="906"/>
        <end position="961"/>
    </location>
</feature>
<dbReference type="InterPro" id="IPR000700">
    <property type="entry name" value="PAS-assoc_C"/>
</dbReference>
<dbReference type="AlphaFoldDB" id="A0A194W537"/>
<feature type="region of interest" description="Disordered" evidence="4">
    <location>
        <begin position="550"/>
        <end position="603"/>
    </location>
</feature>
<dbReference type="Proteomes" id="UP000078559">
    <property type="component" value="Chromosome 7"/>
</dbReference>
<feature type="compositionally biased region" description="Basic and acidic residues" evidence="4">
    <location>
        <begin position="906"/>
        <end position="924"/>
    </location>
</feature>
<proteinExistence type="predicted"/>
<keyword evidence="1" id="KW-0285">Flavoprotein</keyword>
<dbReference type="InterPro" id="IPR000014">
    <property type="entry name" value="PAS"/>
</dbReference>
<gene>
    <name evidence="6" type="ORF">VM1G_06667</name>
</gene>
<feature type="compositionally biased region" description="Basic and acidic residues" evidence="4">
    <location>
        <begin position="836"/>
        <end position="846"/>
    </location>
</feature>
<reference evidence="6" key="1">
    <citation type="submission" date="2014-12" db="EMBL/GenBank/DDBJ databases">
        <title>Genome Sequence of Valsa Canker Pathogens Uncovers a Specific Adaption of Colonization on Woody Bark.</title>
        <authorList>
            <person name="Yin Z."/>
            <person name="Liu H."/>
            <person name="Gao X."/>
            <person name="Li Z."/>
            <person name="Song N."/>
            <person name="Ke X."/>
            <person name="Dai Q."/>
            <person name="Wu Y."/>
            <person name="Sun Y."/>
            <person name="Xu J.-R."/>
            <person name="Kang Z.K."/>
            <person name="Wang L."/>
            <person name="Huang L."/>
        </authorList>
    </citation>
    <scope>NUCLEOTIDE SEQUENCE [LARGE SCALE GENOMIC DNA]</scope>
    <source>
        <strain evidence="6">03-8</strain>
    </source>
</reference>
<name>A0A194W537_CYTMA</name>
<feature type="domain" description="PAC" evidence="5">
    <location>
        <begin position="488"/>
        <end position="541"/>
    </location>
</feature>
<organism evidence="6 7">
    <name type="scientific">Cytospora mali</name>
    <name type="common">Apple Valsa canker fungus</name>
    <name type="synonym">Valsa mali</name>
    <dbReference type="NCBI Taxonomy" id="578113"/>
    <lineage>
        <taxon>Eukaryota</taxon>
        <taxon>Fungi</taxon>
        <taxon>Dikarya</taxon>
        <taxon>Ascomycota</taxon>
        <taxon>Pezizomycotina</taxon>
        <taxon>Sordariomycetes</taxon>
        <taxon>Sordariomycetidae</taxon>
        <taxon>Diaporthales</taxon>
        <taxon>Cytosporaceae</taxon>
        <taxon>Cytospora</taxon>
    </lineage>
</organism>
<feature type="region of interest" description="Disordered" evidence="4">
    <location>
        <begin position="31"/>
        <end position="54"/>
    </location>
</feature>
<dbReference type="InterPro" id="IPR035965">
    <property type="entry name" value="PAS-like_dom_sf"/>
</dbReference>
<feature type="compositionally biased region" description="Polar residues" evidence="4">
    <location>
        <begin position="41"/>
        <end position="54"/>
    </location>
</feature>
<dbReference type="NCBIfam" id="TIGR00229">
    <property type="entry name" value="sensory_box"/>
    <property type="match status" value="1"/>
</dbReference>
<evidence type="ECO:0000313" key="6">
    <source>
        <dbReference type="EMBL" id="KUI71198.1"/>
    </source>
</evidence>
<feature type="compositionally biased region" description="Polar residues" evidence="4">
    <location>
        <begin position="951"/>
        <end position="961"/>
    </location>
</feature>
<keyword evidence="2" id="KW-0288">FMN</keyword>
<evidence type="ECO:0000256" key="3">
    <source>
        <dbReference type="ARBA" id="ARBA00022991"/>
    </source>
</evidence>
<feature type="region of interest" description="Disordered" evidence="4">
    <location>
        <begin position="833"/>
        <end position="867"/>
    </location>
</feature>
<dbReference type="Gene3D" id="3.30.450.20">
    <property type="entry name" value="PAS domain"/>
    <property type="match status" value="1"/>
</dbReference>
<feature type="compositionally biased region" description="Polar residues" evidence="4">
    <location>
        <begin position="200"/>
        <end position="221"/>
    </location>
</feature>
<feature type="region of interest" description="Disordered" evidence="4">
    <location>
        <begin position="158"/>
        <end position="225"/>
    </location>
</feature>
<dbReference type="PANTHER" id="PTHR47429">
    <property type="entry name" value="PROTEIN TWIN LOV 1"/>
    <property type="match status" value="1"/>
</dbReference>
<evidence type="ECO:0000256" key="2">
    <source>
        <dbReference type="ARBA" id="ARBA00022643"/>
    </source>
</evidence>
<evidence type="ECO:0000256" key="1">
    <source>
        <dbReference type="ARBA" id="ARBA00022630"/>
    </source>
</evidence>
<keyword evidence="3" id="KW-0157">Chromophore</keyword>
<evidence type="ECO:0000259" key="5">
    <source>
        <dbReference type="PROSITE" id="PS50113"/>
    </source>
</evidence>
<evidence type="ECO:0000313" key="7">
    <source>
        <dbReference type="Proteomes" id="UP000078559"/>
    </source>
</evidence>
<dbReference type="GO" id="GO:0005634">
    <property type="term" value="C:nucleus"/>
    <property type="evidence" value="ECO:0007669"/>
    <property type="project" value="TreeGrafter"/>
</dbReference>
<keyword evidence="7" id="KW-1185">Reference proteome</keyword>